<dbReference type="InterPro" id="IPR029033">
    <property type="entry name" value="His_PPase_superfam"/>
</dbReference>
<protein>
    <submittedName>
        <fullName evidence="3">Phosphoglycerate mutase</fullName>
    </submittedName>
</protein>
<dbReference type="PATRIC" id="fig|1423784.4.peg.2237"/>
<dbReference type="InterPro" id="IPR013078">
    <property type="entry name" value="His_Pase_superF_clade-1"/>
</dbReference>
<accession>A0A0R1YUV3</accession>
<dbReference type="InterPro" id="IPR050275">
    <property type="entry name" value="PGM_Phosphatase"/>
</dbReference>
<dbReference type="PANTHER" id="PTHR48100">
    <property type="entry name" value="BROAD-SPECIFICITY PHOSPHATASE YOR283W-RELATED"/>
    <property type="match status" value="1"/>
</dbReference>
<dbReference type="GO" id="GO:0005737">
    <property type="term" value="C:cytoplasm"/>
    <property type="evidence" value="ECO:0007669"/>
    <property type="project" value="TreeGrafter"/>
</dbReference>
<dbReference type="Pfam" id="PF00300">
    <property type="entry name" value="His_Phos_1"/>
    <property type="match status" value="1"/>
</dbReference>
<dbReference type="GeneID" id="69802031"/>
<dbReference type="CDD" id="cd07067">
    <property type="entry name" value="HP_PGM_like"/>
    <property type="match status" value="1"/>
</dbReference>
<feature type="active site" description="Proton donor/acceptor" evidence="1">
    <location>
        <position position="85"/>
    </location>
</feature>
<feature type="binding site" evidence="2">
    <location>
        <position position="59"/>
    </location>
    <ligand>
        <name>substrate</name>
    </ligand>
</feature>
<comment type="caution">
    <text evidence="3">The sequence shown here is derived from an EMBL/GenBank/DDBJ whole genome shotgun (WGS) entry which is preliminary data.</text>
</comment>
<dbReference type="AlphaFoldDB" id="A0A0R1YUV3"/>
<dbReference type="RefSeq" id="WP_057909525.1">
    <property type="nucleotide sequence ID" value="NZ_AZGK01000007.1"/>
</dbReference>
<feature type="active site" description="Tele-phosphohistidine intermediate" evidence="1">
    <location>
        <position position="9"/>
    </location>
</feature>
<dbReference type="SUPFAM" id="SSF53254">
    <property type="entry name" value="Phosphoglycerate mutase-like"/>
    <property type="match status" value="1"/>
</dbReference>
<feature type="binding site" evidence="2">
    <location>
        <begin position="8"/>
        <end position="15"/>
    </location>
    <ligand>
        <name>substrate</name>
    </ligand>
</feature>
<dbReference type="SMART" id="SM00855">
    <property type="entry name" value="PGAM"/>
    <property type="match status" value="1"/>
</dbReference>
<evidence type="ECO:0000313" key="4">
    <source>
        <dbReference type="Proteomes" id="UP000051957"/>
    </source>
</evidence>
<evidence type="ECO:0000313" key="3">
    <source>
        <dbReference type="EMBL" id="KRM46366.1"/>
    </source>
</evidence>
<dbReference type="EMBL" id="AZGK01000007">
    <property type="protein sequence ID" value="KRM46366.1"/>
    <property type="molecule type" value="Genomic_DNA"/>
</dbReference>
<name>A0A0R1YUV3_9LACO</name>
<gene>
    <name evidence="3" type="ORF">FC51_GL002195</name>
</gene>
<dbReference type="GO" id="GO:0016791">
    <property type="term" value="F:phosphatase activity"/>
    <property type="evidence" value="ECO:0007669"/>
    <property type="project" value="TreeGrafter"/>
</dbReference>
<evidence type="ECO:0000256" key="1">
    <source>
        <dbReference type="PIRSR" id="PIRSR613078-1"/>
    </source>
</evidence>
<dbReference type="Gene3D" id="3.40.50.1240">
    <property type="entry name" value="Phosphoglycerate mutase-like"/>
    <property type="match status" value="1"/>
</dbReference>
<sequence length="218" mass="24760">MTKLYFVRHGKTEWNLESRYQGAGGDSPLLPQSYAEMEALGKYFQKVTFAHIYSSPIKRARVTAARINRKLKKHANISLLSRLEEFHLGKMEGQKFDDVKRTYPKQFEDFRNHPDLYQPGEIGGESYQDVINRMTPAITAIVNRYPDDNVMIVSHGAALNAEINALLGVPLPDLRKRGGLANTSTTILQSNDQGKTYQLLDWNDTSYLNKKLDPTDLV</sequence>
<organism evidence="3 4">
    <name type="scientific">Lentilactobacillus parabuchneri DSM 5707 = NBRC 107865</name>
    <dbReference type="NCBI Taxonomy" id="1423784"/>
    <lineage>
        <taxon>Bacteria</taxon>
        <taxon>Bacillati</taxon>
        <taxon>Bacillota</taxon>
        <taxon>Bacilli</taxon>
        <taxon>Lactobacillales</taxon>
        <taxon>Lactobacillaceae</taxon>
        <taxon>Lentilactobacillus</taxon>
    </lineage>
</organism>
<proteinExistence type="predicted"/>
<reference evidence="3 4" key="1">
    <citation type="journal article" date="2015" name="Genome Announc.">
        <title>Expanding the biotechnology potential of lactobacilli through comparative genomics of 213 strains and associated genera.</title>
        <authorList>
            <person name="Sun Z."/>
            <person name="Harris H.M."/>
            <person name="McCann A."/>
            <person name="Guo C."/>
            <person name="Argimon S."/>
            <person name="Zhang W."/>
            <person name="Yang X."/>
            <person name="Jeffery I.B."/>
            <person name="Cooney J.C."/>
            <person name="Kagawa T.F."/>
            <person name="Liu W."/>
            <person name="Song Y."/>
            <person name="Salvetti E."/>
            <person name="Wrobel A."/>
            <person name="Rasinkangas P."/>
            <person name="Parkhill J."/>
            <person name="Rea M.C."/>
            <person name="O'Sullivan O."/>
            <person name="Ritari J."/>
            <person name="Douillard F.P."/>
            <person name="Paul Ross R."/>
            <person name="Yang R."/>
            <person name="Briner A.E."/>
            <person name="Felis G.E."/>
            <person name="de Vos W.M."/>
            <person name="Barrangou R."/>
            <person name="Klaenhammer T.R."/>
            <person name="Caufield P.W."/>
            <person name="Cui Y."/>
            <person name="Zhang H."/>
            <person name="O'Toole P.W."/>
        </authorList>
    </citation>
    <scope>NUCLEOTIDE SEQUENCE [LARGE SCALE GENOMIC DNA]</scope>
    <source>
        <strain evidence="3 4">DSM 5707</strain>
    </source>
</reference>
<evidence type="ECO:0000256" key="2">
    <source>
        <dbReference type="PIRSR" id="PIRSR613078-2"/>
    </source>
</evidence>
<dbReference type="Proteomes" id="UP000051957">
    <property type="component" value="Unassembled WGS sequence"/>
</dbReference>
<dbReference type="PANTHER" id="PTHR48100:SF1">
    <property type="entry name" value="HISTIDINE PHOSPHATASE FAMILY PROTEIN-RELATED"/>
    <property type="match status" value="1"/>
</dbReference>